<comment type="caution">
    <text evidence="1">The sequence shown here is derived from an EMBL/GenBank/DDBJ whole genome shotgun (WGS) entry which is preliminary data.</text>
</comment>
<proteinExistence type="predicted"/>
<name>X0ZLE1_9ZZZZ</name>
<gene>
    <name evidence="1" type="ORF">S01H4_04046</name>
</gene>
<dbReference type="AlphaFoldDB" id="X0ZLE1"/>
<sequence length="226" mass="25363">IIVKACREHYFYVLGGEKKNGGLQLIHNPFFQKATPPTCPEEEMEKVRGLADTILFLAPQLLQCAEEKSFIDLISWFEIKLRCTVLQNEADSLTLMIDPEIGSSKYVSLPPKNRPILIVSPNVRNAIGNLSEAWLNPTAKSVLLSAWTGSGKEVLVDLLTDAMQINRERNRINVSAPAIGKFQNLKDIIIQKCFKETTVKLKNTSLKKFNINLPHKFKDKNLCGGL</sequence>
<reference evidence="1" key="1">
    <citation type="journal article" date="2014" name="Front. Microbiol.">
        <title>High frequency of phylogenetically diverse reductive dehalogenase-homologous genes in deep subseafloor sedimentary metagenomes.</title>
        <authorList>
            <person name="Kawai M."/>
            <person name="Futagami T."/>
            <person name="Toyoda A."/>
            <person name="Takaki Y."/>
            <person name="Nishi S."/>
            <person name="Hori S."/>
            <person name="Arai W."/>
            <person name="Tsubouchi T."/>
            <person name="Morono Y."/>
            <person name="Uchiyama I."/>
            <person name="Ito T."/>
            <person name="Fujiyama A."/>
            <person name="Inagaki F."/>
            <person name="Takami H."/>
        </authorList>
    </citation>
    <scope>NUCLEOTIDE SEQUENCE</scope>
    <source>
        <strain evidence="1">Expedition CK06-06</strain>
    </source>
</reference>
<protein>
    <submittedName>
        <fullName evidence="1">Uncharacterized protein</fullName>
    </submittedName>
</protein>
<organism evidence="1">
    <name type="scientific">marine sediment metagenome</name>
    <dbReference type="NCBI Taxonomy" id="412755"/>
    <lineage>
        <taxon>unclassified sequences</taxon>
        <taxon>metagenomes</taxon>
        <taxon>ecological metagenomes</taxon>
    </lineage>
</organism>
<accession>X0ZLE1</accession>
<evidence type="ECO:0000313" key="1">
    <source>
        <dbReference type="EMBL" id="GAG61193.1"/>
    </source>
</evidence>
<feature type="non-terminal residue" evidence="1">
    <location>
        <position position="1"/>
    </location>
</feature>
<dbReference type="EMBL" id="BART01001048">
    <property type="protein sequence ID" value="GAG61193.1"/>
    <property type="molecule type" value="Genomic_DNA"/>
</dbReference>